<dbReference type="PANTHER" id="PTHR47196">
    <property type="entry name" value="KELCH DOMAIN-CONTAINING PROTEIN 9"/>
    <property type="match status" value="1"/>
</dbReference>
<keyword evidence="5" id="KW-1185">Reference proteome</keyword>
<evidence type="ECO:0000313" key="4">
    <source>
        <dbReference type="EnsemblMetazoa" id="G5270.2:cds"/>
    </source>
</evidence>
<name>A0A8W8NCT9_MAGGI</name>
<evidence type="ECO:0000256" key="2">
    <source>
        <dbReference type="ARBA" id="ARBA00022737"/>
    </source>
</evidence>
<evidence type="ECO:0000256" key="1">
    <source>
        <dbReference type="ARBA" id="ARBA00022441"/>
    </source>
</evidence>
<dbReference type="Proteomes" id="UP000005408">
    <property type="component" value="Unassembled WGS sequence"/>
</dbReference>
<dbReference type="EnsemblMetazoa" id="G5270.2">
    <property type="protein sequence ID" value="G5270.2:cds"/>
    <property type="gene ID" value="G5270"/>
</dbReference>
<dbReference type="AlphaFoldDB" id="A0A8W8NCT9"/>
<dbReference type="Pfam" id="PF24981">
    <property type="entry name" value="Beta-prop_ATRN-LZTR1"/>
    <property type="match status" value="1"/>
</dbReference>
<sequence>MARAVGQQKTDNLIDWEETSISGPNLAFHAGCVIGNNFYIHGGVETKDGKTPSNKLYLLSSSGGSWTEQSHPGSPSLSHHTAVALSDRYIILIGGWNGKARSSKVYAFDTEKRLWTEPTVAGFPEDGGLSSHTATPLSSGEILILGREGSLRMQRRHGSGYLLSGSVESWKFTYREYTQETASRSGHTSNIIGNVLYVVGGRDNNLIEMHQGFKSPKSPLPVTNPITTAVDKLSPLSKTPSGRKNHITIESSGAIFIHGGETFDGRSREPVGEMFIFSRKPSPTFYRVGVSEVKRAGHVCGVVEDKIILHGGFGGKNHVYGDTFYLKFKV</sequence>
<dbReference type="OMA" id="AFICLPF"/>
<dbReference type="PANTHER" id="PTHR47196:SF1">
    <property type="entry name" value="KELCH DOMAIN-CONTAINING PROTEIN 9"/>
    <property type="match status" value="1"/>
</dbReference>
<dbReference type="InterPro" id="IPR015915">
    <property type="entry name" value="Kelch-typ_b-propeller"/>
</dbReference>
<dbReference type="Gene3D" id="2.120.10.80">
    <property type="entry name" value="Kelch-type beta propeller"/>
    <property type="match status" value="2"/>
</dbReference>
<evidence type="ECO:0000313" key="5">
    <source>
        <dbReference type="Proteomes" id="UP000005408"/>
    </source>
</evidence>
<evidence type="ECO:0000259" key="3">
    <source>
        <dbReference type="Pfam" id="PF24981"/>
    </source>
</evidence>
<organism evidence="4 5">
    <name type="scientific">Magallana gigas</name>
    <name type="common">Pacific oyster</name>
    <name type="synonym">Crassostrea gigas</name>
    <dbReference type="NCBI Taxonomy" id="29159"/>
    <lineage>
        <taxon>Eukaryota</taxon>
        <taxon>Metazoa</taxon>
        <taxon>Spiralia</taxon>
        <taxon>Lophotrochozoa</taxon>
        <taxon>Mollusca</taxon>
        <taxon>Bivalvia</taxon>
        <taxon>Autobranchia</taxon>
        <taxon>Pteriomorphia</taxon>
        <taxon>Ostreida</taxon>
        <taxon>Ostreoidea</taxon>
        <taxon>Ostreidae</taxon>
        <taxon>Magallana</taxon>
    </lineage>
</organism>
<dbReference type="OrthoDB" id="10251809at2759"/>
<dbReference type="InterPro" id="IPR042941">
    <property type="entry name" value="KLDC9"/>
</dbReference>
<dbReference type="EnsemblMetazoa" id="G5270.1">
    <property type="protein sequence ID" value="G5270.1:cds"/>
    <property type="gene ID" value="G5270"/>
</dbReference>
<keyword evidence="2" id="KW-0677">Repeat</keyword>
<feature type="domain" description="Attractin/MKLN-like beta-propeller" evidence="3">
    <location>
        <begin position="26"/>
        <end position="208"/>
    </location>
</feature>
<keyword evidence="1" id="KW-0880">Kelch repeat</keyword>
<accession>A0A8W8NCT9</accession>
<dbReference type="GO" id="GO:0030332">
    <property type="term" value="F:cyclin binding"/>
    <property type="evidence" value="ECO:0007669"/>
    <property type="project" value="TreeGrafter"/>
</dbReference>
<dbReference type="SUPFAM" id="SSF117281">
    <property type="entry name" value="Kelch motif"/>
    <property type="match status" value="2"/>
</dbReference>
<dbReference type="InterPro" id="IPR056737">
    <property type="entry name" value="Beta-prop_ATRN-MKLN-like"/>
</dbReference>
<protein>
    <recommendedName>
        <fullName evidence="3">Attractin/MKLN-like beta-propeller domain-containing protein</fullName>
    </recommendedName>
</protein>
<reference evidence="4" key="1">
    <citation type="submission" date="2022-08" db="UniProtKB">
        <authorList>
            <consortium name="EnsemblMetazoa"/>
        </authorList>
    </citation>
    <scope>IDENTIFICATION</scope>
    <source>
        <strain evidence="4">05x7-T-G4-1.051#20</strain>
    </source>
</reference>
<proteinExistence type="predicted"/>